<dbReference type="Proteomes" id="UP001500220">
    <property type="component" value="Unassembled WGS sequence"/>
</dbReference>
<reference evidence="4" key="4">
    <citation type="submission" date="2020-09" db="EMBL/GenBank/DDBJ databases">
        <authorList>
            <person name="Sun Q."/>
            <person name="Zhou Y."/>
        </authorList>
    </citation>
    <scope>NUCLEOTIDE SEQUENCE</scope>
    <source>
        <strain evidence="4">CGMCC 4.7206</strain>
    </source>
</reference>
<comment type="similarity">
    <text evidence="1">Belongs to the amidase family.</text>
</comment>
<sequence>MSELHDLTAVEQVRAVRARRVSPVELVEHYLDRIDRYDGDLAAFVTLTPDSARAAAREAERRVISDDPEELPMLHGVPIAFKDLTVTAGVRTMFGSAALADNIPPYDADVVTLLREAGVISLGKTATSELGISISCEPDIAPPTRNPWRRDLIAGGSSGGAAVAVATGFVPFAQGSDGGGSLRVPAALCGLVALKPTRGLVSHGPLHSGMFGMPINGPIARTVADAAALLDAMAVPMPGEPYFSPPPPPSGSYLAELGRPLQRADGRRLRVGMHAQPLLAECSVDPEVLRVWEHTGKLLESLGCDVFDVPAPFDPSLGPAFQQVFGVLAAMPIPAEKEKLLQPLTRYVREQAAPISAVGVLGILSQLQNAARAAMRALVDVDLVLTPTLAAVSAPIGYFTEGGDPAVHLERQRRFSPFCAPYNLTGQPAVSLPLGATRDGLPIGVMLAAQPGQDATLLAVAAALEQASPWADRHPPAW</sequence>
<accession>A0A917JRT9</accession>
<evidence type="ECO:0000313" key="4">
    <source>
        <dbReference type="EMBL" id="GGI80633.1"/>
    </source>
</evidence>
<name>A0A917JRT9_9PSEU</name>
<protein>
    <submittedName>
        <fullName evidence="4">Amidase</fullName>
    </submittedName>
</protein>
<dbReference type="InterPro" id="IPR036928">
    <property type="entry name" value="AS_sf"/>
</dbReference>
<keyword evidence="6" id="KW-1185">Reference proteome</keyword>
<dbReference type="Pfam" id="PF01425">
    <property type="entry name" value="Amidase"/>
    <property type="match status" value="1"/>
</dbReference>
<reference evidence="3" key="1">
    <citation type="journal article" date="2014" name="Int. J. Syst. Evol. Microbiol.">
        <title>Complete genome of a new Firmicutes species belonging to the dominant human colonic microbiota ('Ruminococcus bicirculans') reveals two chromosomes and a selective capacity to utilize plant glucans.</title>
        <authorList>
            <consortium name="NISC Comparative Sequencing Program"/>
            <person name="Wegmann U."/>
            <person name="Louis P."/>
            <person name="Goesmann A."/>
            <person name="Henrissat B."/>
            <person name="Duncan S.H."/>
            <person name="Flint H.J."/>
        </authorList>
    </citation>
    <scope>NUCLEOTIDE SEQUENCE</scope>
    <source>
        <strain evidence="3">JCM 10664</strain>
    </source>
</reference>
<dbReference type="GO" id="GO:0003824">
    <property type="term" value="F:catalytic activity"/>
    <property type="evidence" value="ECO:0007669"/>
    <property type="project" value="InterPro"/>
</dbReference>
<dbReference type="InterPro" id="IPR020556">
    <property type="entry name" value="Amidase_CS"/>
</dbReference>
<dbReference type="InterPro" id="IPR000120">
    <property type="entry name" value="Amidase"/>
</dbReference>
<dbReference type="AlphaFoldDB" id="A0A917JRT9"/>
<dbReference type="Gene3D" id="3.90.1300.10">
    <property type="entry name" value="Amidase signature (AS) domain"/>
    <property type="match status" value="1"/>
</dbReference>
<evidence type="ECO:0000313" key="6">
    <source>
        <dbReference type="Proteomes" id="UP001500220"/>
    </source>
</evidence>
<evidence type="ECO:0000313" key="5">
    <source>
        <dbReference type="Proteomes" id="UP000597989"/>
    </source>
</evidence>
<reference evidence="6" key="3">
    <citation type="journal article" date="2019" name="Int. J. Syst. Evol. Microbiol.">
        <title>The Global Catalogue of Microorganisms (GCM) 10K type strain sequencing project: providing services to taxonomists for standard genome sequencing and annotation.</title>
        <authorList>
            <consortium name="The Broad Institute Genomics Platform"/>
            <consortium name="The Broad Institute Genome Sequencing Center for Infectious Disease"/>
            <person name="Wu L."/>
            <person name="Ma J."/>
        </authorList>
    </citation>
    <scope>NUCLEOTIDE SEQUENCE [LARGE SCALE GENOMIC DNA]</scope>
    <source>
        <strain evidence="6">JCM 10664</strain>
    </source>
</reference>
<organism evidence="4 5">
    <name type="scientific">Saccharopolyspora thermophila</name>
    <dbReference type="NCBI Taxonomy" id="89367"/>
    <lineage>
        <taxon>Bacteria</taxon>
        <taxon>Bacillati</taxon>
        <taxon>Actinomycetota</taxon>
        <taxon>Actinomycetes</taxon>
        <taxon>Pseudonocardiales</taxon>
        <taxon>Pseudonocardiaceae</taxon>
        <taxon>Saccharopolyspora</taxon>
    </lineage>
</organism>
<dbReference type="EMBL" id="BMMT01000004">
    <property type="protein sequence ID" value="GGI80633.1"/>
    <property type="molecule type" value="Genomic_DNA"/>
</dbReference>
<dbReference type="RefSeq" id="WP_188986775.1">
    <property type="nucleotide sequence ID" value="NZ_BAAAHC010000015.1"/>
</dbReference>
<dbReference type="InterPro" id="IPR023631">
    <property type="entry name" value="Amidase_dom"/>
</dbReference>
<feature type="domain" description="Amidase" evidence="2">
    <location>
        <begin position="25"/>
        <end position="458"/>
    </location>
</feature>
<comment type="caution">
    <text evidence="4">The sequence shown here is derived from an EMBL/GenBank/DDBJ whole genome shotgun (WGS) entry which is preliminary data.</text>
</comment>
<reference evidence="3" key="5">
    <citation type="submission" date="2023-12" db="EMBL/GenBank/DDBJ databases">
        <authorList>
            <person name="Sun Q."/>
            <person name="Inoue M."/>
        </authorList>
    </citation>
    <scope>NUCLEOTIDE SEQUENCE</scope>
    <source>
        <strain evidence="3">JCM 10664</strain>
    </source>
</reference>
<dbReference type="SUPFAM" id="SSF75304">
    <property type="entry name" value="Amidase signature (AS) enzymes"/>
    <property type="match status" value="1"/>
</dbReference>
<dbReference type="Proteomes" id="UP000597989">
    <property type="component" value="Unassembled WGS sequence"/>
</dbReference>
<dbReference type="PROSITE" id="PS00571">
    <property type="entry name" value="AMIDASES"/>
    <property type="match status" value="1"/>
</dbReference>
<evidence type="ECO:0000259" key="2">
    <source>
        <dbReference type="Pfam" id="PF01425"/>
    </source>
</evidence>
<dbReference type="EMBL" id="BAAAHC010000015">
    <property type="protein sequence ID" value="GAA0532728.1"/>
    <property type="molecule type" value="Genomic_DNA"/>
</dbReference>
<evidence type="ECO:0000313" key="3">
    <source>
        <dbReference type="EMBL" id="GAA0532728.1"/>
    </source>
</evidence>
<gene>
    <name evidence="3" type="ORF">GCM10009545_39060</name>
    <name evidence="4" type="ORF">GCM10011581_17440</name>
</gene>
<reference evidence="4 5" key="2">
    <citation type="journal article" date="2014" name="Int. J. Syst. Evol. Microbiol.">
        <title>Complete genome sequence of Corynebacterium casei LMG S-19264T (=DSM 44701T), isolated from a smear-ripened cheese.</title>
        <authorList>
            <consortium name="US DOE Joint Genome Institute (JGI-PGF)"/>
            <person name="Walter F."/>
            <person name="Albersmeier A."/>
            <person name="Kalinowski J."/>
            <person name="Ruckert C."/>
        </authorList>
    </citation>
    <scope>NUCLEOTIDE SEQUENCE [LARGE SCALE GENOMIC DNA]</scope>
    <source>
        <strain evidence="4 5">CGMCC 4.7206</strain>
    </source>
</reference>
<dbReference type="PANTHER" id="PTHR11895">
    <property type="entry name" value="TRANSAMIDASE"/>
    <property type="match status" value="1"/>
</dbReference>
<evidence type="ECO:0000256" key="1">
    <source>
        <dbReference type="ARBA" id="ARBA00009199"/>
    </source>
</evidence>
<proteinExistence type="inferred from homology"/>
<dbReference type="PANTHER" id="PTHR11895:SF7">
    <property type="entry name" value="GLUTAMYL-TRNA(GLN) AMIDOTRANSFERASE SUBUNIT A, MITOCHONDRIAL"/>
    <property type="match status" value="1"/>
</dbReference>